<feature type="region of interest" description="Disordered" evidence="3">
    <location>
        <begin position="125"/>
        <end position="150"/>
    </location>
</feature>
<evidence type="ECO:0000313" key="5">
    <source>
        <dbReference type="EMBL" id="CAE2243639.1"/>
    </source>
</evidence>
<dbReference type="SUPFAM" id="SSF47095">
    <property type="entry name" value="HMG-box"/>
    <property type="match status" value="1"/>
</dbReference>
<feature type="region of interest" description="Disordered" evidence="3">
    <location>
        <begin position="1"/>
        <end position="32"/>
    </location>
</feature>
<keyword evidence="2" id="KW-0539">Nucleus</keyword>
<dbReference type="Gene3D" id="1.10.30.10">
    <property type="entry name" value="High mobility group box domain"/>
    <property type="match status" value="1"/>
</dbReference>
<evidence type="ECO:0000256" key="3">
    <source>
        <dbReference type="SAM" id="MobiDB-lite"/>
    </source>
</evidence>
<proteinExistence type="predicted"/>
<evidence type="ECO:0000256" key="1">
    <source>
        <dbReference type="ARBA" id="ARBA00023125"/>
    </source>
</evidence>
<accession>A0A7S4IYJ8</accession>
<evidence type="ECO:0000256" key="2">
    <source>
        <dbReference type="PROSITE-ProRule" id="PRU00267"/>
    </source>
</evidence>
<gene>
    <name evidence="5" type="ORF">OAUR00152_LOCUS17537</name>
</gene>
<dbReference type="PROSITE" id="PS50118">
    <property type="entry name" value="HMG_BOX_2"/>
    <property type="match status" value="1"/>
</dbReference>
<feature type="domain" description="HMG box" evidence="4">
    <location>
        <begin position="32"/>
        <end position="107"/>
    </location>
</feature>
<evidence type="ECO:0000259" key="4">
    <source>
        <dbReference type="PROSITE" id="PS50118"/>
    </source>
</evidence>
<dbReference type="PANTHER" id="PTHR48112">
    <property type="entry name" value="HIGH MOBILITY GROUP PROTEIN DSP1"/>
    <property type="match status" value="1"/>
</dbReference>
<feature type="compositionally biased region" description="Polar residues" evidence="3">
    <location>
        <begin position="1"/>
        <end position="10"/>
    </location>
</feature>
<protein>
    <recommendedName>
        <fullName evidence="4">HMG box domain-containing protein</fullName>
    </recommendedName>
</protein>
<sequence length="553" mass="61708">MSSSFTASSTNKRKERPDKEDATAGGLNQREPKRSLNAYNFYFREERRRIVEEYENGHRATVPSFREMGKIIGGRWKRITPEERAPYKVLAAEDSARYRREKKLHYEAQVAAMCGYYNDLDNCGGHNDRTGPPDVEQNLDAKNNEDEGGNVTDLRQTSCDIKAPTQQFPSFASGSVSPRIPISGISVIAGYPERARVDAFPSTTLVAASQDQGHELLQVPPANHSSTIDFAENVKAVLLEQIRLVHQPSTNRMGHGKSHAQLGTQGNTFVNDGNPRLTPEQLFELEQALQQQLKKRVVQPATLCRQVPEYSQTQCLSLQQKLQAMSARQQQQLLAALQHIPGLVLPEDASRAQQQQPMGFQQILQLLNHHALSQHESQLPLGISASPFHGVALPSTAPSESRIVATASEENSKRVLSLRLAQLHHHQQIMPQHMAQPKREAHGISMMRRARGAIPAGTFPLPLPGLYIDKVNGQQDQQQALLSNHLITAYEQQQQQNALPHHNYSPQVSNLLLAQQAQQQRAKLGKQSTATQVEDNVAANITHLLLQQQWQQN</sequence>
<dbReference type="PANTHER" id="PTHR48112:SF15">
    <property type="entry name" value="HMG BOX DOMAIN-CONTAINING PROTEIN"/>
    <property type="match status" value="1"/>
</dbReference>
<dbReference type="InterPro" id="IPR009071">
    <property type="entry name" value="HMG_box_dom"/>
</dbReference>
<dbReference type="GO" id="GO:0003677">
    <property type="term" value="F:DNA binding"/>
    <property type="evidence" value="ECO:0007669"/>
    <property type="project" value="UniProtKB-UniRule"/>
</dbReference>
<dbReference type="InterPro" id="IPR050342">
    <property type="entry name" value="HMGB"/>
</dbReference>
<dbReference type="EMBL" id="HBKQ01025910">
    <property type="protein sequence ID" value="CAE2243639.1"/>
    <property type="molecule type" value="Transcribed_RNA"/>
</dbReference>
<dbReference type="Pfam" id="PF00505">
    <property type="entry name" value="HMG_box"/>
    <property type="match status" value="1"/>
</dbReference>
<dbReference type="SMART" id="SM00398">
    <property type="entry name" value="HMG"/>
    <property type="match status" value="1"/>
</dbReference>
<dbReference type="GO" id="GO:0005634">
    <property type="term" value="C:nucleus"/>
    <property type="evidence" value="ECO:0007669"/>
    <property type="project" value="UniProtKB-UniRule"/>
</dbReference>
<feature type="DNA-binding region" description="HMG box" evidence="2">
    <location>
        <begin position="32"/>
        <end position="107"/>
    </location>
</feature>
<reference evidence="5" key="1">
    <citation type="submission" date="2021-01" db="EMBL/GenBank/DDBJ databases">
        <authorList>
            <person name="Corre E."/>
            <person name="Pelletier E."/>
            <person name="Niang G."/>
            <person name="Scheremetjew M."/>
            <person name="Finn R."/>
            <person name="Kale V."/>
            <person name="Holt S."/>
            <person name="Cochrane G."/>
            <person name="Meng A."/>
            <person name="Brown T."/>
            <person name="Cohen L."/>
        </authorList>
    </citation>
    <scope>NUCLEOTIDE SEQUENCE</scope>
    <source>
        <strain evidence="5">Isolate 1302-5</strain>
    </source>
</reference>
<name>A0A7S4IYJ8_9STRA</name>
<dbReference type="AlphaFoldDB" id="A0A7S4IYJ8"/>
<organism evidence="5">
    <name type="scientific">Odontella aurita</name>
    <dbReference type="NCBI Taxonomy" id="265563"/>
    <lineage>
        <taxon>Eukaryota</taxon>
        <taxon>Sar</taxon>
        <taxon>Stramenopiles</taxon>
        <taxon>Ochrophyta</taxon>
        <taxon>Bacillariophyta</taxon>
        <taxon>Mediophyceae</taxon>
        <taxon>Biddulphiophycidae</taxon>
        <taxon>Eupodiscales</taxon>
        <taxon>Odontellaceae</taxon>
        <taxon>Odontella</taxon>
    </lineage>
</organism>
<dbReference type="InterPro" id="IPR036910">
    <property type="entry name" value="HMG_box_dom_sf"/>
</dbReference>
<keyword evidence="1 2" id="KW-0238">DNA-binding</keyword>